<name>A0AAN6GJS1_9BASI</name>
<dbReference type="PANTHER" id="PTHR11742">
    <property type="entry name" value="MANNOSYL-OLIGOSACCHARIDE ALPHA-1,2-MANNOSIDASE-RELATED"/>
    <property type="match status" value="1"/>
</dbReference>
<evidence type="ECO:0000256" key="3">
    <source>
        <dbReference type="ARBA" id="ARBA00007658"/>
    </source>
</evidence>
<comment type="similarity">
    <text evidence="3 13">Belongs to the glycosyl hydrolase 47 family.</text>
</comment>
<dbReference type="InterPro" id="IPR012341">
    <property type="entry name" value="6hp_glycosidase-like_sf"/>
</dbReference>
<evidence type="ECO:0000256" key="14">
    <source>
        <dbReference type="SAM" id="MobiDB-lite"/>
    </source>
</evidence>
<feature type="active site" description="Proton donor" evidence="11">
    <location>
        <position position="93"/>
    </location>
</feature>
<dbReference type="SUPFAM" id="SSF48225">
    <property type="entry name" value="Seven-hairpin glycosidases"/>
    <property type="match status" value="1"/>
</dbReference>
<dbReference type="Gene3D" id="1.50.10.10">
    <property type="match status" value="1"/>
</dbReference>
<evidence type="ECO:0000256" key="5">
    <source>
        <dbReference type="ARBA" id="ARBA00022801"/>
    </source>
</evidence>
<sequence length="518" mass="57252">MPANAPARLQAVKDFYNTTFSAYLKYAKGADELFPLSKKPQNNYLGGWGASMVDSITTSYLLGFNDFAKVAEDWMVNHVDYTKTDQSQISVFETTIRHVAGLVSAYELGGKKNTALIKQATVLADELLDAWDNTNAPYNTLVDWNGPSRPQDRTDGALAGIAEAGTLFLEFTRLSQYSGNSVYAQLVTRAENTLVGLKQTFPGLTGQEFFIHNNTPATDFTNFGGGADSYYEYLLKIPLLLGSQKGTNATRYLQTWVDGVKSGIKYLIQSPQGHPDLYWMADYTNGQIIPESGHLQAYIAGNWMLGGKALGNNEIFQWGLKLAKSYYHTYNATASGIGPEGWTFKLKDGSLNGQSYTNDAFSQKSGFSISSPPYNLRPEVIESLFYAWRLTGDPKWLDYIWDAFQSIKAHCSAPGGWAAAIDDVSKAKPALVDNLQSFFFAELAKYFGLAFSDPSIGSLDKYVFNTEAHPFQYSFVNMSSQVKIGTIPKPLFQSRVTPPGGVQFPRRDDRRSARSAAM</sequence>
<dbReference type="AlphaFoldDB" id="A0AAN6GJS1"/>
<dbReference type="GO" id="GO:0005783">
    <property type="term" value="C:endoplasmic reticulum"/>
    <property type="evidence" value="ECO:0007669"/>
    <property type="project" value="TreeGrafter"/>
</dbReference>
<evidence type="ECO:0000256" key="2">
    <source>
        <dbReference type="ARBA" id="ARBA00004922"/>
    </source>
</evidence>
<feature type="active site" evidence="11">
    <location>
        <position position="228"/>
    </location>
</feature>
<dbReference type="GO" id="GO:0005975">
    <property type="term" value="P:carbohydrate metabolic process"/>
    <property type="evidence" value="ECO:0007669"/>
    <property type="project" value="InterPro"/>
</dbReference>
<comment type="cofactor">
    <cofactor evidence="1 12">
        <name>Ca(2+)</name>
        <dbReference type="ChEBI" id="CHEBI:29108"/>
    </cofactor>
</comment>
<dbReference type="InterPro" id="IPR036026">
    <property type="entry name" value="Seven-hairpin_glycosidases"/>
</dbReference>
<evidence type="ECO:0000256" key="7">
    <source>
        <dbReference type="ARBA" id="ARBA00023180"/>
    </source>
</evidence>
<feature type="active site" evidence="11">
    <location>
        <position position="379"/>
    </location>
</feature>
<proteinExistence type="inferred from homology"/>
<dbReference type="PRINTS" id="PR00747">
    <property type="entry name" value="GLYHDRLASE47"/>
</dbReference>
<evidence type="ECO:0000256" key="4">
    <source>
        <dbReference type="ARBA" id="ARBA00022729"/>
    </source>
</evidence>
<evidence type="ECO:0000313" key="15">
    <source>
        <dbReference type="EMBL" id="KAK0543005.1"/>
    </source>
</evidence>
<comment type="catalytic activity">
    <reaction evidence="9">
        <text>N(4)-(alpha-D-Man-(1-&gt;2)-alpha-D-Man-(1-&gt;2)-alpha-D-Man-(1-&gt;3)-[alpha-D-Man-(1-&gt;3)-[alpha-D-Man-(1-&gt;2)-alpha-D-Man-(1-&gt;6)]-alpha-D-Man-(1-&gt;6)]-beta-D-Man-(1-&gt;4)-beta-D-GlcNAc-(1-&gt;4)-beta-D-GlcNAc)-L-asparaginyl-[protein] (N-glucan mannose isomer 8A1,2,3B1,3) + 3 H2O = N(4)-(alpha-D-Man-(1-&gt;3)-[alpha-D-Man-(1-&gt;3)-[alpha-D-Man-(1-&gt;6)]-alpha-D-Man-(1-&gt;6)]-beta-D-Man-(1-&gt;4)-beta-D-GlcNAc-(1-&gt;4)-beta-D-GlcNAc)-L-asparaginyl-[protein] (N-glucan mannose isomer 5A1,2) + 3 beta-D-mannose</text>
        <dbReference type="Rhea" id="RHEA:56028"/>
        <dbReference type="Rhea" id="RHEA-COMP:14358"/>
        <dbReference type="Rhea" id="RHEA-COMP:14367"/>
        <dbReference type="ChEBI" id="CHEBI:15377"/>
        <dbReference type="ChEBI" id="CHEBI:28563"/>
        <dbReference type="ChEBI" id="CHEBI:59087"/>
        <dbReference type="ChEBI" id="CHEBI:60628"/>
        <dbReference type="EC" id="3.2.1.113"/>
    </reaction>
</comment>
<evidence type="ECO:0000256" key="11">
    <source>
        <dbReference type="PIRSR" id="PIRSR601382-1"/>
    </source>
</evidence>
<gene>
    <name evidence="15" type="ORF">OC846_006559</name>
</gene>
<feature type="binding site" evidence="12">
    <location>
        <position position="466"/>
    </location>
    <ligand>
        <name>Ca(2+)</name>
        <dbReference type="ChEBI" id="CHEBI:29108"/>
    </ligand>
</feature>
<dbReference type="GO" id="GO:0036503">
    <property type="term" value="P:ERAD pathway"/>
    <property type="evidence" value="ECO:0007669"/>
    <property type="project" value="UniProtKB-ARBA"/>
</dbReference>
<keyword evidence="4" id="KW-0732">Signal</keyword>
<feature type="region of interest" description="Disordered" evidence="14">
    <location>
        <begin position="498"/>
        <end position="518"/>
    </location>
</feature>
<dbReference type="EMBL" id="JAPDMZ010000413">
    <property type="protein sequence ID" value="KAK0543005.1"/>
    <property type="molecule type" value="Genomic_DNA"/>
</dbReference>
<feature type="active site" description="Proton donor" evidence="11">
    <location>
        <position position="340"/>
    </location>
</feature>
<keyword evidence="12" id="KW-0106">Calcium</keyword>
<keyword evidence="6" id="KW-1015">Disulfide bond</keyword>
<keyword evidence="12" id="KW-0479">Metal-binding</keyword>
<organism evidence="15 16">
    <name type="scientific">Tilletia horrida</name>
    <dbReference type="NCBI Taxonomy" id="155126"/>
    <lineage>
        <taxon>Eukaryota</taxon>
        <taxon>Fungi</taxon>
        <taxon>Dikarya</taxon>
        <taxon>Basidiomycota</taxon>
        <taxon>Ustilaginomycotina</taxon>
        <taxon>Exobasidiomycetes</taxon>
        <taxon>Tilletiales</taxon>
        <taxon>Tilletiaceae</taxon>
        <taxon>Tilletia</taxon>
    </lineage>
</organism>
<evidence type="ECO:0000256" key="8">
    <source>
        <dbReference type="ARBA" id="ARBA00023295"/>
    </source>
</evidence>
<dbReference type="Pfam" id="PF01532">
    <property type="entry name" value="Glyco_hydro_47"/>
    <property type="match status" value="1"/>
</dbReference>
<comment type="pathway">
    <text evidence="2">Protein modification; protein glycosylation.</text>
</comment>
<dbReference type="EC" id="3.2.1.-" evidence="13"/>
<protein>
    <recommendedName>
        <fullName evidence="13">alpha-1,2-Mannosidase</fullName>
        <ecNumber evidence="13">3.2.1.-</ecNumber>
    </recommendedName>
</protein>
<comment type="caution">
    <text evidence="15">The sequence shown here is derived from an EMBL/GenBank/DDBJ whole genome shotgun (WGS) entry which is preliminary data.</text>
</comment>
<evidence type="ECO:0000256" key="12">
    <source>
        <dbReference type="PIRSR" id="PIRSR601382-2"/>
    </source>
</evidence>
<dbReference type="GO" id="GO:0004571">
    <property type="term" value="F:mannosyl-oligosaccharide 1,2-alpha-mannosidase activity"/>
    <property type="evidence" value="ECO:0007669"/>
    <property type="project" value="UniProtKB-EC"/>
</dbReference>
<dbReference type="GO" id="GO:0005509">
    <property type="term" value="F:calcium ion binding"/>
    <property type="evidence" value="ECO:0007669"/>
    <property type="project" value="InterPro"/>
</dbReference>
<comment type="catalytic activity">
    <reaction evidence="10">
        <text>N(4)-(alpha-D-Man-(1-&gt;2)-alpha-D-Man-(1-&gt;2)-alpha-D-Man-(1-&gt;3)-[alpha-D-Man-(1-&gt;2)-alpha-D-Man-(1-&gt;3)-[alpha-D-Man-(1-&gt;2)-alpha-D-Man-(1-&gt;6)]-alpha-D-Man-(1-&gt;6)]-beta-D-Man-(1-&gt;4)-beta-D-GlcNAc-(1-&gt;4)-beta-D-GlcNAc)-L-asparaginyl-[protein] (N-glucan mannose isomer 9A1,2,3B1,2,3) + 4 H2O = N(4)-(alpha-D-Man-(1-&gt;3)-[alpha-D-Man-(1-&gt;3)-[alpha-D-Man-(1-&gt;6)]-alpha-D-Man-(1-&gt;6)]-beta-D-Man-(1-&gt;4)-beta-D-GlcNAc-(1-&gt;4)-beta-D-GlcNAc)-L-asparaginyl-[protein] (N-glucan mannose isomer 5A1,2) + 4 beta-D-mannose</text>
        <dbReference type="Rhea" id="RHEA:56008"/>
        <dbReference type="Rhea" id="RHEA-COMP:14356"/>
        <dbReference type="Rhea" id="RHEA-COMP:14367"/>
        <dbReference type="ChEBI" id="CHEBI:15377"/>
        <dbReference type="ChEBI" id="CHEBI:28563"/>
        <dbReference type="ChEBI" id="CHEBI:59087"/>
        <dbReference type="ChEBI" id="CHEBI:139493"/>
        <dbReference type="EC" id="3.2.1.113"/>
    </reaction>
</comment>
<dbReference type="InterPro" id="IPR050749">
    <property type="entry name" value="Glycosyl_Hydrolase_47"/>
</dbReference>
<reference evidence="15" key="1">
    <citation type="journal article" date="2023" name="PhytoFront">
        <title>Draft Genome Resources of Seven Strains of Tilletia horrida, Causal Agent of Kernel Smut of Rice.</title>
        <authorList>
            <person name="Khanal S."/>
            <person name="Antony Babu S."/>
            <person name="Zhou X.G."/>
        </authorList>
    </citation>
    <scope>NUCLEOTIDE SEQUENCE</scope>
    <source>
        <strain evidence="15">TX6</strain>
    </source>
</reference>
<evidence type="ECO:0000313" key="16">
    <source>
        <dbReference type="Proteomes" id="UP001176517"/>
    </source>
</evidence>
<keyword evidence="5 13" id="KW-0378">Hydrolase</keyword>
<dbReference type="InterPro" id="IPR001382">
    <property type="entry name" value="Glyco_hydro_47"/>
</dbReference>
<dbReference type="Proteomes" id="UP001176517">
    <property type="component" value="Unassembled WGS sequence"/>
</dbReference>
<evidence type="ECO:0000256" key="6">
    <source>
        <dbReference type="ARBA" id="ARBA00023157"/>
    </source>
</evidence>
<keyword evidence="7" id="KW-0325">Glycoprotein</keyword>
<accession>A0AAN6GJS1</accession>
<evidence type="ECO:0000256" key="1">
    <source>
        <dbReference type="ARBA" id="ARBA00001913"/>
    </source>
</evidence>
<evidence type="ECO:0000256" key="10">
    <source>
        <dbReference type="ARBA" id="ARBA00048605"/>
    </source>
</evidence>
<evidence type="ECO:0000256" key="13">
    <source>
        <dbReference type="RuleBase" id="RU361193"/>
    </source>
</evidence>
<keyword evidence="16" id="KW-1185">Reference proteome</keyword>
<keyword evidence="8 13" id="KW-0326">Glycosidase</keyword>
<evidence type="ECO:0000256" key="9">
    <source>
        <dbReference type="ARBA" id="ARBA00047669"/>
    </source>
</evidence>
<dbReference type="GO" id="GO:0016020">
    <property type="term" value="C:membrane"/>
    <property type="evidence" value="ECO:0007669"/>
    <property type="project" value="InterPro"/>
</dbReference>
<dbReference type="PANTHER" id="PTHR11742:SF101">
    <property type="entry name" value="MANNOSYL-OLIGOSACCHARIDE ALPHA-1,2-MANNOSIDASE 1B"/>
    <property type="match status" value="1"/>
</dbReference>